<keyword evidence="3" id="KW-1185">Reference proteome</keyword>
<dbReference type="EMBL" id="WHJH01000090">
    <property type="protein sequence ID" value="NHZ93755.1"/>
    <property type="molecule type" value="Genomic_DNA"/>
</dbReference>
<reference evidence="2 3" key="1">
    <citation type="submission" date="2019-10" db="EMBL/GenBank/DDBJ databases">
        <title>Taxonomy of Antarctic Massilia spp.: description of Massilia rubra sp. nov., Massilia aquatica sp. nov., Massilia mucilaginosa sp. nov., Massilia frigida sp. nov. isolated from streams, lakes and regoliths.</title>
        <authorList>
            <person name="Holochova P."/>
            <person name="Sedlacek I."/>
            <person name="Kralova S."/>
            <person name="Maslanova I."/>
            <person name="Busse H.-J."/>
            <person name="Stankova E."/>
            <person name="Vrbovska V."/>
            <person name="Kovarovic V."/>
            <person name="Bartak M."/>
            <person name="Svec P."/>
            <person name="Pantucek R."/>
        </authorList>
    </citation>
    <scope>NUCLEOTIDE SEQUENCE [LARGE SCALE GENOMIC DNA]</scope>
    <source>
        <strain evidence="2 3">CCM 8733</strain>
    </source>
</reference>
<name>A0ABX0P4M1_9BURK</name>
<evidence type="ECO:0000313" key="2">
    <source>
        <dbReference type="EMBL" id="NHZ93755.1"/>
    </source>
</evidence>
<dbReference type="RefSeq" id="WP_166882439.1">
    <property type="nucleotide sequence ID" value="NZ_WHJH01000090.1"/>
</dbReference>
<sequence length="160" mass="16828">MFGTVYVGRSPDGFGRPGGADTSAGIMSRAQDAVTGETLAQHGWSGANLQGNADFSFNSGVLNRTGAFNIAFDGYAYGQASPAIWTTYEPEIGAVKHYDFSRAEVGLKDPLLLTVYTEALAVAVPEPHAFVLTLTGLALLAGMARRRKHPVRAAAHASLS</sequence>
<evidence type="ECO:0000313" key="3">
    <source>
        <dbReference type="Proteomes" id="UP000609726"/>
    </source>
</evidence>
<dbReference type="Proteomes" id="UP000609726">
    <property type="component" value="Unassembled WGS sequence"/>
</dbReference>
<evidence type="ECO:0008006" key="4">
    <source>
        <dbReference type="Google" id="ProtNLM"/>
    </source>
</evidence>
<protein>
    <recommendedName>
        <fullName evidence="4">PEP-CTERM protein-sorting domain-containing protein</fullName>
    </recommendedName>
</protein>
<comment type="caution">
    <text evidence="2">The sequence shown here is derived from an EMBL/GenBank/DDBJ whole genome shotgun (WGS) entry which is preliminary data.</text>
</comment>
<organism evidence="2 3">
    <name type="scientific">Massilia mucilaginosa</name>
    <dbReference type="NCBI Taxonomy" id="2609282"/>
    <lineage>
        <taxon>Bacteria</taxon>
        <taxon>Pseudomonadati</taxon>
        <taxon>Pseudomonadota</taxon>
        <taxon>Betaproteobacteria</taxon>
        <taxon>Burkholderiales</taxon>
        <taxon>Oxalobacteraceae</taxon>
        <taxon>Telluria group</taxon>
        <taxon>Massilia</taxon>
    </lineage>
</organism>
<accession>A0ABX0P4M1</accession>
<proteinExistence type="predicted"/>
<feature type="region of interest" description="Disordered" evidence="1">
    <location>
        <begin position="1"/>
        <end position="21"/>
    </location>
</feature>
<evidence type="ECO:0000256" key="1">
    <source>
        <dbReference type="SAM" id="MobiDB-lite"/>
    </source>
</evidence>
<gene>
    <name evidence="2" type="ORF">F2P45_32860</name>
</gene>